<evidence type="ECO:0000313" key="1">
    <source>
        <dbReference type="EMBL" id="KAB8040883.1"/>
    </source>
</evidence>
<dbReference type="Proteomes" id="UP000437748">
    <property type="component" value="Unassembled WGS sequence"/>
</dbReference>
<sequence>MVIISKLIRKNILIISLFLILINNYSYANETGVLCSNKDRDWEWLQNEKVKGEWNKKMVGYYFINYFLIEGGQDKVNELRYKCFQKFGTRLSFPQPAQSSLSAWSVFAISETQLEEGIVEFCTFFRNVMTCRF</sequence>
<name>A0A6N6VWM6_9BACT</name>
<dbReference type="OrthoDB" id="5310219at2"/>
<protein>
    <submittedName>
        <fullName evidence="1">Uncharacterized protein</fullName>
    </submittedName>
</protein>
<accession>A0A6N6VWM6</accession>
<dbReference type="AlphaFoldDB" id="A0A6N6VWM6"/>
<keyword evidence="2" id="KW-1185">Reference proteome</keyword>
<comment type="caution">
    <text evidence="1">The sequence shown here is derived from an EMBL/GenBank/DDBJ whole genome shotgun (WGS) entry which is preliminary data.</text>
</comment>
<dbReference type="RefSeq" id="WP_153418405.1">
    <property type="nucleotide sequence ID" value="NZ_WFLM01000001.1"/>
</dbReference>
<evidence type="ECO:0000313" key="2">
    <source>
        <dbReference type="Proteomes" id="UP000437748"/>
    </source>
</evidence>
<organism evidence="1 2">
    <name type="scientific">Silvanigrella paludirubra</name>
    <dbReference type="NCBI Taxonomy" id="2499159"/>
    <lineage>
        <taxon>Bacteria</taxon>
        <taxon>Pseudomonadati</taxon>
        <taxon>Bdellovibrionota</taxon>
        <taxon>Oligoflexia</taxon>
        <taxon>Silvanigrellales</taxon>
        <taxon>Silvanigrellaceae</taxon>
        <taxon>Silvanigrella</taxon>
    </lineage>
</organism>
<proteinExistence type="predicted"/>
<gene>
    <name evidence="1" type="ORF">GCL60_02845</name>
</gene>
<dbReference type="EMBL" id="WFLM01000001">
    <property type="protein sequence ID" value="KAB8040883.1"/>
    <property type="molecule type" value="Genomic_DNA"/>
</dbReference>
<reference evidence="1 2" key="1">
    <citation type="submission" date="2019-10" db="EMBL/GenBank/DDBJ databases">
        <title>New species of Slilvanegrellaceae.</title>
        <authorList>
            <person name="Pitt A."/>
            <person name="Hahn M.W."/>
        </authorList>
    </citation>
    <scope>NUCLEOTIDE SEQUENCE [LARGE SCALE GENOMIC DNA]</scope>
    <source>
        <strain evidence="1 2">SP-Ram-0.45-NSY-1</strain>
    </source>
</reference>